<dbReference type="RefSeq" id="WP_008698475.1">
    <property type="nucleotide sequence ID" value="NZ_ANOG01000516.1"/>
</dbReference>
<dbReference type="Proteomes" id="UP000011991">
    <property type="component" value="Unassembled WGS sequence"/>
</dbReference>
<keyword evidence="3" id="KW-1185">Reference proteome</keyword>
<reference evidence="2 3" key="1">
    <citation type="journal article" date="2013" name="Mar. Genomics">
        <title>Expression of sulfatases in Rhodopirellula baltica and the diversity of sulfatases in the genus Rhodopirellula.</title>
        <authorList>
            <person name="Wegner C.E."/>
            <person name="Richter-Heitmann T."/>
            <person name="Klindworth A."/>
            <person name="Klockow C."/>
            <person name="Richter M."/>
            <person name="Achstetter T."/>
            <person name="Glockner F.O."/>
            <person name="Harder J."/>
        </authorList>
    </citation>
    <scope>NUCLEOTIDE SEQUENCE [LARGE SCALE GENOMIC DNA]</scope>
    <source>
        <strain evidence="2 3">SM1</strain>
    </source>
</reference>
<name>M5RJK2_9BACT</name>
<dbReference type="EMBL" id="ANOG01000516">
    <property type="protein sequence ID" value="EMI19480.1"/>
    <property type="molecule type" value="Genomic_DNA"/>
</dbReference>
<evidence type="ECO:0000313" key="2">
    <source>
        <dbReference type="EMBL" id="EMI19480.1"/>
    </source>
</evidence>
<dbReference type="AlphaFoldDB" id="M5RJK2"/>
<accession>M5RJK2</accession>
<organism evidence="2 3">
    <name type="scientific">Rhodopirellula maiorica SM1</name>
    <dbReference type="NCBI Taxonomy" id="1265738"/>
    <lineage>
        <taxon>Bacteria</taxon>
        <taxon>Pseudomonadati</taxon>
        <taxon>Planctomycetota</taxon>
        <taxon>Planctomycetia</taxon>
        <taxon>Pirellulales</taxon>
        <taxon>Pirellulaceae</taxon>
        <taxon>Novipirellula</taxon>
    </lineage>
</organism>
<gene>
    <name evidence="2" type="ORF">RMSM_03596</name>
</gene>
<evidence type="ECO:0000256" key="1">
    <source>
        <dbReference type="SAM" id="MobiDB-lite"/>
    </source>
</evidence>
<evidence type="ECO:0000313" key="3">
    <source>
        <dbReference type="Proteomes" id="UP000011991"/>
    </source>
</evidence>
<protein>
    <submittedName>
        <fullName evidence="2">Uncharacterized protein</fullName>
    </submittedName>
</protein>
<proteinExistence type="predicted"/>
<comment type="caution">
    <text evidence="2">The sequence shown here is derived from an EMBL/GenBank/DDBJ whole genome shotgun (WGS) entry which is preliminary data.</text>
</comment>
<feature type="region of interest" description="Disordered" evidence="1">
    <location>
        <begin position="62"/>
        <end position="83"/>
    </location>
</feature>
<sequence length="83" mass="9480">MKAATVVKAAHRIQFPGANYHVVTRGEGRRKLFHDQGHYESWGLGLVYRAWTVHRIWSADRNGDTKSPRGGVMMPQILNDNYT</sequence>